<evidence type="ECO:0000259" key="2">
    <source>
        <dbReference type="Pfam" id="PF18915"/>
    </source>
</evidence>
<name>A0A0G0K1Z1_9BACT</name>
<comment type="caution">
    <text evidence="3">The sequence shown here is derived from an EMBL/GenBank/DDBJ whole genome shotgun (WGS) entry which is preliminary data.</text>
</comment>
<evidence type="ECO:0000313" key="3">
    <source>
        <dbReference type="EMBL" id="KKQ72792.1"/>
    </source>
</evidence>
<dbReference type="Pfam" id="PF18915">
    <property type="entry name" value="DUF5667"/>
    <property type="match status" value="1"/>
</dbReference>
<accession>A0A0G0K1Z1</accession>
<dbReference type="EMBL" id="LBUY01000061">
    <property type="protein sequence ID" value="KKQ72792.1"/>
    <property type="molecule type" value="Genomic_DNA"/>
</dbReference>
<evidence type="ECO:0000313" key="4">
    <source>
        <dbReference type="Proteomes" id="UP000034738"/>
    </source>
</evidence>
<feature type="compositionally biased region" description="Low complexity" evidence="1">
    <location>
        <begin position="280"/>
        <end position="291"/>
    </location>
</feature>
<organism evidence="3 4">
    <name type="scientific">Candidatus Woesebacteria bacterium GW2011_GWB1_38_5</name>
    <dbReference type="NCBI Taxonomy" id="1618568"/>
    <lineage>
        <taxon>Bacteria</taxon>
        <taxon>Candidatus Woeseibacteriota</taxon>
    </lineage>
</organism>
<dbReference type="Proteomes" id="UP000034738">
    <property type="component" value="Unassembled WGS sequence"/>
</dbReference>
<proteinExistence type="predicted"/>
<feature type="compositionally biased region" description="Low complexity" evidence="1">
    <location>
        <begin position="255"/>
        <end position="273"/>
    </location>
</feature>
<sequence>MTYYQKLIYDFKKMTITRVLLLILFFFTIVLVTPKTSRAIDLQETLTSENSIVTKIYEGIEYLFAFKVKNKVQVLEKHAEKRLVMAQGYAEEGNNERVQNLMQNYLQIKERQNNLLGKVNVGEVLGAVAESTIEQQKTMEEIKTRVNENTKQEVIQVQEQVVNQVAKWVVDVNGPEGTTDFLNEVAHVWAPGTGPGGEAGHIYAGGGKHVYATGTGPGGGESGVVIEGGEMKFATGASMNAPGADIKTVEIKTGGTVNDPVPVPDGPNYAPGTTSGGGNTNPTTNTIDPGGIDPGTSSDGETWLAP</sequence>
<reference evidence="3 4" key="1">
    <citation type="journal article" date="2015" name="Nature">
        <title>rRNA introns, odd ribosomes, and small enigmatic genomes across a large radiation of phyla.</title>
        <authorList>
            <person name="Brown C.T."/>
            <person name="Hug L.A."/>
            <person name="Thomas B.C."/>
            <person name="Sharon I."/>
            <person name="Castelle C.J."/>
            <person name="Singh A."/>
            <person name="Wilkins M.J."/>
            <person name="Williams K.H."/>
            <person name="Banfield J.F."/>
        </authorList>
    </citation>
    <scope>NUCLEOTIDE SEQUENCE [LARGE SCALE GENOMIC DNA]</scope>
</reference>
<feature type="domain" description="DUF5667" evidence="2">
    <location>
        <begin position="53"/>
        <end position="149"/>
    </location>
</feature>
<gene>
    <name evidence="3" type="ORF">US95_C0061G0002</name>
</gene>
<feature type="region of interest" description="Disordered" evidence="1">
    <location>
        <begin position="255"/>
        <end position="306"/>
    </location>
</feature>
<protein>
    <recommendedName>
        <fullName evidence="2">DUF5667 domain-containing protein</fullName>
    </recommendedName>
</protein>
<dbReference type="AlphaFoldDB" id="A0A0G0K1Z1"/>
<dbReference type="InterPro" id="IPR043725">
    <property type="entry name" value="DUF5667"/>
</dbReference>
<evidence type="ECO:0000256" key="1">
    <source>
        <dbReference type="SAM" id="MobiDB-lite"/>
    </source>
</evidence>